<evidence type="ECO:0008006" key="4">
    <source>
        <dbReference type="Google" id="ProtNLM"/>
    </source>
</evidence>
<evidence type="ECO:0000313" key="3">
    <source>
        <dbReference type="EMBL" id="SVA82865.1"/>
    </source>
</evidence>
<evidence type="ECO:0000256" key="1">
    <source>
        <dbReference type="ARBA" id="ARBA00006484"/>
    </source>
</evidence>
<organism evidence="3">
    <name type="scientific">marine metagenome</name>
    <dbReference type="NCBI Taxonomy" id="408172"/>
    <lineage>
        <taxon>unclassified sequences</taxon>
        <taxon>metagenomes</taxon>
        <taxon>ecological metagenomes</taxon>
    </lineage>
</organism>
<accession>A0A381Z0T5</accession>
<dbReference type="PANTHER" id="PTHR43639:SF1">
    <property type="entry name" value="SHORT-CHAIN DEHYDROGENASE_REDUCTASE FAMILY PROTEIN"/>
    <property type="match status" value="1"/>
</dbReference>
<keyword evidence="2" id="KW-0560">Oxidoreductase</keyword>
<dbReference type="PANTHER" id="PTHR43639">
    <property type="entry name" value="OXIDOREDUCTASE, SHORT-CHAIN DEHYDROGENASE/REDUCTASE FAMILY (AFU_ORTHOLOGUE AFUA_5G02870)"/>
    <property type="match status" value="1"/>
</dbReference>
<dbReference type="AlphaFoldDB" id="A0A381Z0T5"/>
<name>A0A381Z0T5_9ZZZZ</name>
<dbReference type="PRINTS" id="PR00080">
    <property type="entry name" value="SDRFAMILY"/>
</dbReference>
<dbReference type="EMBL" id="UINC01019554">
    <property type="protein sequence ID" value="SVA82865.1"/>
    <property type="molecule type" value="Genomic_DNA"/>
</dbReference>
<dbReference type="Gene3D" id="3.40.50.720">
    <property type="entry name" value="NAD(P)-binding Rossmann-like Domain"/>
    <property type="match status" value="1"/>
</dbReference>
<reference evidence="3" key="1">
    <citation type="submission" date="2018-05" db="EMBL/GenBank/DDBJ databases">
        <authorList>
            <person name="Lanie J.A."/>
            <person name="Ng W.-L."/>
            <person name="Kazmierczak K.M."/>
            <person name="Andrzejewski T.M."/>
            <person name="Davidsen T.M."/>
            <person name="Wayne K.J."/>
            <person name="Tettelin H."/>
            <person name="Glass J.I."/>
            <person name="Rusch D."/>
            <person name="Podicherti R."/>
            <person name="Tsui H.-C.T."/>
            <person name="Winkler M.E."/>
        </authorList>
    </citation>
    <scope>NUCLEOTIDE SEQUENCE</scope>
</reference>
<dbReference type="PRINTS" id="PR00081">
    <property type="entry name" value="GDHRDH"/>
</dbReference>
<dbReference type="SUPFAM" id="SSF51735">
    <property type="entry name" value="NAD(P)-binding Rossmann-fold domains"/>
    <property type="match status" value="1"/>
</dbReference>
<gene>
    <name evidence="3" type="ORF">METZ01_LOCUS135719</name>
</gene>
<dbReference type="GO" id="GO:0016491">
    <property type="term" value="F:oxidoreductase activity"/>
    <property type="evidence" value="ECO:0007669"/>
    <property type="project" value="UniProtKB-KW"/>
</dbReference>
<protein>
    <recommendedName>
        <fullName evidence="4">Short-chain dehydrogenase</fullName>
    </recommendedName>
</protein>
<dbReference type="InterPro" id="IPR002347">
    <property type="entry name" value="SDR_fam"/>
</dbReference>
<dbReference type="InterPro" id="IPR036291">
    <property type="entry name" value="NAD(P)-bd_dom_sf"/>
</dbReference>
<dbReference type="Pfam" id="PF00106">
    <property type="entry name" value="adh_short"/>
    <property type="match status" value="1"/>
</dbReference>
<sequence>MIKKDSRSTEPGTALVTGGAKRIGASISKHLAKSGWNVIIHFNTNKKAAIQLRSKIIKLGGSAEIIKADLSKEKHVKELIPRIKKKYGDLSLLINNASIFERDNIAKLKEYDWNRNIEINVKAPLFLSKYFYNSLSKNESGVIINIVDQGVLNNRPDFISYYASKNSLWYLTKTLAQTFSPKV</sequence>
<evidence type="ECO:0000256" key="2">
    <source>
        <dbReference type="ARBA" id="ARBA00023002"/>
    </source>
</evidence>
<proteinExistence type="inferred from homology"/>
<feature type="non-terminal residue" evidence="3">
    <location>
        <position position="183"/>
    </location>
</feature>
<comment type="similarity">
    <text evidence="1">Belongs to the short-chain dehydrogenases/reductases (SDR) family.</text>
</comment>